<dbReference type="Proteomes" id="UP001161691">
    <property type="component" value="Unassembled WGS sequence"/>
</dbReference>
<accession>A0ABT6TKU7</accession>
<sequence>MKLSFRILVPRYESEERFRELLDFLQKHRDAVDEIMLFTEYWHQGYNPLDWFGELCRIMKDRLTRLRASGFDNVGINMLATLGHFDEAWDWLPAVPFQGTVGRDGLTSKSTFCPNSEPFREYIARKYTLVAEAGPSFVWVDDDIRMFGLGSTDYACFCPTCIDIYNRKHGTSFSREQLVDVLNAPDGGETRDRWVRQNAESIERLLAHIEEAVHRVDDGIELGLMTVSLGISTYTGVDYAGWFSALKARRARPGGGFFDDAKPFGLVRKAHEINRQIAHYPEFVNDIQYELENFPFHRLSKSVRITIEECTAAIVSGCNGVAFDALRGELGSLEEYHELMDAIAAIRPRWAEIERIAGAYGTGGMYPALSHLHEARRTVDNGNWFDSLSVDNSLNFYTLSEIGFPLSMNAAEARGTILSENAAEGYTTEELREMLRGGVLMDGKSLEIVTARGLGEYCGAEIVRTYDNGVTEMLTDDPLNGDDAGEQRDVRFSMKKGVAYELKPTSGKTRVLSNLVSYTKDELGPVSTVFENEWGGRVAVQGYAPWQMIHSGFKRKQLLCIGDWLTDGHIPAYIDKTLRVVPFVKYAADERDWLILLLNASYDETGPFEVKLGYPQTAGKDIYELLQDGTSVKHQAGVAHMVEGQLPTLSVDNVGVWQSRIFYTK</sequence>
<gene>
    <name evidence="1" type="ORF">KB449_20455</name>
</gene>
<protein>
    <recommendedName>
        <fullName evidence="3">Beta-galactosidase trimerisation domain-containing protein</fullName>
    </recommendedName>
</protein>
<evidence type="ECO:0008006" key="3">
    <source>
        <dbReference type="Google" id="ProtNLM"/>
    </source>
</evidence>
<reference evidence="1" key="1">
    <citation type="submission" date="2023-04" db="EMBL/GenBank/DDBJ databases">
        <title>Comparative genomic analysis of Cohnella hashimotonis sp. nov., isolated from the International Space Station.</title>
        <authorList>
            <person name="Venkateswaran K."/>
            <person name="Simpson A."/>
        </authorList>
    </citation>
    <scope>NUCLEOTIDE SEQUENCE</scope>
    <source>
        <strain evidence="1">F6_2S_P_1</strain>
    </source>
</reference>
<name>A0ABT6TKU7_9BACL</name>
<dbReference type="EMBL" id="JAGRPV010000001">
    <property type="protein sequence ID" value="MDI4647360.1"/>
    <property type="molecule type" value="Genomic_DNA"/>
</dbReference>
<comment type="caution">
    <text evidence="1">The sequence shown here is derived from an EMBL/GenBank/DDBJ whole genome shotgun (WGS) entry which is preliminary data.</text>
</comment>
<proteinExistence type="predicted"/>
<keyword evidence="2" id="KW-1185">Reference proteome</keyword>
<dbReference type="RefSeq" id="WP_282910131.1">
    <property type="nucleotide sequence ID" value="NZ_JAGRPV010000001.1"/>
</dbReference>
<organism evidence="1 2">
    <name type="scientific">Cohnella hashimotonis</name>
    <dbReference type="NCBI Taxonomy" id="2826895"/>
    <lineage>
        <taxon>Bacteria</taxon>
        <taxon>Bacillati</taxon>
        <taxon>Bacillota</taxon>
        <taxon>Bacilli</taxon>
        <taxon>Bacillales</taxon>
        <taxon>Paenibacillaceae</taxon>
        <taxon>Cohnella</taxon>
    </lineage>
</organism>
<evidence type="ECO:0000313" key="2">
    <source>
        <dbReference type="Proteomes" id="UP001161691"/>
    </source>
</evidence>
<evidence type="ECO:0000313" key="1">
    <source>
        <dbReference type="EMBL" id="MDI4647360.1"/>
    </source>
</evidence>